<dbReference type="CDD" id="cd00067">
    <property type="entry name" value="GAL4"/>
    <property type="match status" value="1"/>
</dbReference>
<dbReference type="SMART" id="SM00066">
    <property type="entry name" value="GAL4"/>
    <property type="match status" value="1"/>
</dbReference>
<dbReference type="PROSITE" id="PS00463">
    <property type="entry name" value="ZN2_CY6_FUNGAL_1"/>
    <property type="match status" value="1"/>
</dbReference>
<proteinExistence type="predicted"/>
<feature type="domain" description="Zn(2)-C6 fungal-type" evidence="2">
    <location>
        <begin position="10"/>
        <end position="38"/>
    </location>
</feature>
<protein>
    <recommendedName>
        <fullName evidence="2">Zn(2)-C6 fungal-type domain-containing protein</fullName>
    </recommendedName>
</protein>
<evidence type="ECO:0000259" key="2">
    <source>
        <dbReference type="PROSITE" id="PS50048"/>
    </source>
</evidence>
<keyword evidence="1" id="KW-0539">Nucleus</keyword>
<dbReference type="GO" id="GO:0008270">
    <property type="term" value="F:zinc ion binding"/>
    <property type="evidence" value="ECO:0007669"/>
    <property type="project" value="InterPro"/>
</dbReference>
<name>A0A8H4XCB0_9HYPO</name>
<dbReference type="PANTHER" id="PTHR38111">
    <property type="entry name" value="ZN(2)-C6 FUNGAL-TYPE DOMAIN-CONTAINING PROTEIN-RELATED"/>
    <property type="match status" value="1"/>
</dbReference>
<dbReference type="SUPFAM" id="SSF57701">
    <property type="entry name" value="Zn2/Cys6 DNA-binding domain"/>
    <property type="match status" value="1"/>
</dbReference>
<dbReference type="InterPro" id="IPR053178">
    <property type="entry name" value="Osmoadaptation_assoc"/>
</dbReference>
<dbReference type="Pfam" id="PF00172">
    <property type="entry name" value="Zn_clus"/>
    <property type="match status" value="1"/>
</dbReference>
<dbReference type="InterPro" id="IPR021858">
    <property type="entry name" value="Fun_TF"/>
</dbReference>
<dbReference type="Pfam" id="PF11951">
    <property type="entry name" value="Fungal_trans_2"/>
    <property type="match status" value="1"/>
</dbReference>
<sequence length="535" mass="59686">MVGVPGRSKGCITCRKRKKGCDKKAPFCGQCLALNIPCEGYGRQSIWLNSEGSKQTFYTKAPARSPSEPFSSPEKFPSAVILHDSLARTARTQKYTGLFWSDYLSGGNGFSTKASGTTGTQWIRLYEELSEAEPTLRYVAMALSTATLGANNNDNQLKRKSQQAYGLGLQQMAISLESQSKKKDGILAAIQLMRVYEQLFGTDSGAGEIDAPVSQVKGFRKHIEGETALIINRGPNDTWSPMGRQLLADGRLNLINANISRRERSPFSQHSWKQSQLWRSVTDSSLNKLVDILVEVPGLLKDLDVFRRASNPKKAEELHTALTKRCQKCEIDLLAWEVEIGEIVTIYDYTLAGEHLPFPEDDDDLATIYLSCYYWMTCLLVYSTTGFCELETPNSETRGPLLSYPSHRIATSYAYRIAHAMHLLFQPPAGDYSSVAALFPLGNALRYLIMAETYGGQRIMSTERLLLVEIFTRPFLGSFVGRFLRNLQADDGIDYGYGAESLVGIRGVEYRARVWWCGRQGAGVPEFTPEVPCFR</sequence>
<dbReference type="PROSITE" id="PS50048">
    <property type="entry name" value="ZN2_CY6_FUNGAL_2"/>
    <property type="match status" value="1"/>
</dbReference>
<dbReference type="EMBL" id="JABEXW010000172">
    <property type="protein sequence ID" value="KAF4969140.1"/>
    <property type="molecule type" value="Genomic_DNA"/>
</dbReference>
<evidence type="ECO:0000313" key="4">
    <source>
        <dbReference type="Proteomes" id="UP000622797"/>
    </source>
</evidence>
<evidence type="ECO:0000256" key="1">
    <source>
        <dbReference type="ARBA" id="ARBA00023242"/>
    </source>
</evidence>
<keyword evidence="4" id="KW-1185">Reference proteome</keyword>
<dbReference type="InterPro" id="IPR001138">
    <property type="entry name" value="Zn2Cys6_DnaBD"/>
</dbReference>
<dbReference type="Proteomes" id="UP000622797">
    <property type="component" value="Unassembled WGS sequence"/>
</dbReference>
<dbReference type="InterPro" id="IPR036864">
    <property type="entry name" value="Zn2-C6_fun-type_DNA-bd_sf"/>
</dbReference>
<comment type="caution">
    <text evidence="3">The sequence shown here is derived from an EMBL/GenBank/DDBJ whole genome shotgun (WGS) entry which is preliminary data.</text>
</comment>
<dbReference type="OrthoDB" id="3525185at2759"/>
<dbReference type="Gene3D" id="4.10.240.10">
    <property type="entry name" value="Zn(2)-C6 fungal-type DNA-binding domain"/>
    <property type="match status" value="1"/>
</dbReference>
<dbReference type="AlphaFoldDB" id="A0A8H4XCB0"/>
<gene>
    <name evidence="3" type="ORF">FSARC_3577</name>
</gene>
<reference evidence="3" key="1">
    <citation type="journal article" date="2020" name="BMC Genomics">
        <title>Correction to: Identification and distribution of gene clusters required for synthesis of sphingolipid metabolism inhibitors in diverse species of the filamentous fungus Fusarium.</title>
        <authorList>
            <person name="Kim H.S."/>
            <person name="Lohmar J.M."/>
            <person name="Busman M."/>
            <person name="Brown D.W."/>
            <person name="Naumann T.A."/>
            <person name="Divon H.H."/>
            <person name="Lysoe E."/>
            <person name="Uhlig S."/>
            <person name="Proctor R.H."/>
        </authorList>
    </citation>
    <scope>NUCLEOTIDE SEQUENCE</scope>
    <source>
        <strain evidence="3">NRRL 20472</strain>
    </source>
</reference>
<organism evidence="3 4">
    <name type="scientific">Fusarium sarcochroum</name>
    <dbReference type="NCBI Taxonomy" id="1208366"/>
    <lineage>
        <taxon>Eukaryota</taxon>
        <taxon>Fungi</taxon>
        <taxon>Dikarya</taxon>
        <taxon>Ascomycota</taxon>
        <taxon>Pezizomycotina</taxon>
        <taxon>Sordariomycetes</taxon>
        <taxon>Hypocreomycetidae</taxon>
        <taxon>Hypocreales</taxon>
        <taxon>Nectriaceae</taxon>
        <taxon>Fusarium</taxon>
        <taxon>Fusarium lateritium species complex</taxon>
    </lineage>
</organism>
<evidence type="ECO:0000313" key="3">
    <source>
        <dbReference type="EMBL" id="KAF4969140.1"/>
    </source>
</evidence>
<dbReference type="GO" id="GO:0000981">
    <property type="term" value="F:DNA-binding transcription factor activity, RNA polymerase II-specific"/>
    <property type="evidence" value="ECO:0007669"/>
    <property type="project" value="InterPro"/>
</dbReference>
<dbReference type="PANTHER" id="PTHR38111:SF11">
    <property type="entry name" value="TRANSCRIPTION FACTOR DOMAIN-CONTAINING PROTEIN-RELATED"/>
    <property type="match status" value="1"/>
</dbReference>
<reference evidence="3" key="2">
    <citation type="submission" date="2020-05" db="EMBL/GenBank/DDBJ databases">
        <authorList>
            <person name="Kim H.-S."/>
            <person name="Proctor R.H."/>
            <person name="Brown D.W."/>
        </authorList>
    </citation>
    <scope>NUCLEOTIDE SEQUENCE</scope>
    <source>
        <strain evidence="3">NRRL 20472</strain>
    </source>
</reference>
<accession>A0A8H4XCB0</accession>